<dbReference type="EMBL" id="BONJ01000028">
    <property type="protein sequence ID" value="GIG16708.1"/>
    <property type="molecule type" value="Genomic_DNA"/>
</dbReference>
<dbReference type="Pfam" id="PF05402">
    <property type="entry name" value="PqqD"/>
    <property type="match status" value="1"/>
</dbReference>
<evidence type="ECO:0000313" key="2">
    <source>
        <dbReference type="Proteomes" id="UP000660339"/>
    </source>
</evidence>
<comment type="caution">
    <text evidence="1">The sequence shown here is derived from an EMBL/GenBank/DDBJ whole genome shotgun (WGS) entry which is preliminary data.</text>
</comment>
<organism evidence="1 2">
    <name type="scientific">Catellatospora methionotrophica</name>
    <dbReference type="NCBI Taxonomy" id="121620"/>
    <lineage>
        <taxon>Bacteria</taxon>
        <taxon>Bacillati</taxon>
        <taxon>Actinomycetota</taxon>
        <taxon>Actinomycetes</taxon>
        <taxon>Micromonosporales</taxon>
        <taxon>Micromonosporaceae</taxon>
        <taxon>Catellatospora</taxon>
    </lineage>
</organism>
<dbReference type="Gene3D" id="1.10.10.1150">
    <property type="entry name" value="Coenzyme PQQ synthesis protein D (PqqD)"/>
    <property type="match status" value="1"/>
</dbReference>
<evidence type="ECO:0000313" key="1">
    <source>
        <dbReference type="EMBL" id="GIG16708.1"/>
    </source>
</evidence>
<dbReference type="RefSeq" id="WP_166379072.1">
    <property type="nucleotide sequence ID" value="NZ_BAAATT010000005.1"/>
</dbReference>
<proteinExistence type="predicted"/>
<dbReference type="InterPro" id="IPR008792">
    <property type="entry name" value="PQQD"/>
</dbReference>
<name>A0A8J3LEA2_9ACTN</name>
<accession>A0A8J3LEA2</accession>
<sequence length="115" mass="11997">MTHPAADAVLVRGLDVTARITDTVAAIAAQTDGGILLETLIGRYVLNGDARPVWLAIDGRRSVEQIVAEVAAKTGHPVDEVREPVLDLCARLLEFRLVEAVSAADAAGIALMAAG</sequence>
<reference evidence="1" key="1">
    <citation type="submission" date="2021-01" db="EMBL/GenBank/DDBJ databases">
        <title>Whole genome shotgun sequence of Catellatospora methionotrophica NBRC 14553.</title>
        <authorList>
            <person name="Komaki H."/>
            <person name="Tamura T."/>
        </authorList>
    </citation>
    <scope>NUCLEOTIDE SEQUENCE</scope>
    <source>
        <strain evidence="1">NBRC 14553</strain>
    </source>
</reference>
<keyword evidence="2" id="KW-1185">Reference proteome</keyword>
<protein>
    <recommendedName>
        <fullName evidence="3">PqqD family protein</fullName>
    </recommendedName>
</protein>
<gene>
    <name evidence="1" type="ORF">Cme02nite_50400</name>
</gene>
<dbReference type="Proteomes" id="UP000660339">
    <property type="component" value="Unassembled WGS sequence"/>
</dbReference>
<dbReference type="AlphaFoldDB" id="A0A8J3LEA2"/>
<evidence type="ECO:0008006" key="3">
    <source>
        <dbReference type="Google" id="ProtNLM"/>
    </source>
</evidence>
<dbReference type="InterPro" id="IPR041881">
    <property type="entry name" value="PqqD_sf"/>
</dbReference>